<dbReference type="Gene3D" id="3.10.450.50">
    <property type="match status" value="1"/>
</dbReference>
<comment type="caution">
    <text evidence="2">The sequence shown here is derived from an EMBL/GenBank/DDBJ whole genome shotgun (WGS) entry which is preliminary data.</text>
</comment>
<gene>
    <name evidence="2" type="ORF">GCM10011320_59220</name>
</gene>
<dbReference type="Pfam" id="PF12680">
    <property type="entry name" value="SnoaL_2"/>
    <property type="match status" value="1"/>
</dbReference>
<protein>
    <submittedName>
        <fullName evidence="2">Ketosteroid isomerase</fullName>
    </submittedName>
</protein>
<evidence type="ECO:0000259" key="1">
    <source>
        <dbReference type="Pfam" id="PF12680"/>
    </source>
</evidence>
<proteinExistence type="predicted"/>
<dbReference type="GO" id="GO:0016853">
    <property type="term" value="F:isomerase activity"/>
    <property type="evidence" value="ECO:0007669"/>
    <property type="project" value="UniProtKB-KW"/>
</dbReference>
<dbReference type="InterPro" id="IPR032710">
    <property type="entry name" value="NTF2-like_dom_sf"/>
</dbReference>
<dbReference type="AlphaFoldDB" id="A0A917L4D0"/>
<dbReference type="PANTHER" id="PTHR41252">
    <property type="entry name" value="BLR2505 PROTEIN"/>
    <property type="match status" value="1"/>
</dbReference>
<evidence type="ECO:0000313" key="3">
    <source>
        <dbReference type="Proteomes" id="UP000661507"/>
    </source>
</evidence>
<dbReference type="EMBL" id="BMKW01000029">
    <property type="protein sequence ID" value="GGJ43849.1"/>
    <property type="molecule type" value="Genomic_DNA"/>
</dbReference>
<name>A0A917L4D0_9PROT</name>
<sequence>MTHGARETHHRALVQAKFDAWRAGEGSPFDLLTDDASWTIVGLSDVSGTYPTRQAFLTKVIGPFNARMREGLRPRIRSLHADGDTVVIFFDAAGVAKDGMPYANTYAWFFELRDGQVVRASAFFDSLAFNELWRRVQP</sequence>
<dbReference type="InterPro" id="IPR037401">
    <property type="entry name" value="SnoaL-like"/>
</dbReference>
<dbReference type="SUPFAM" id="SSF54427">
    <property type="entry name" value="NTF2-like"/>
    <property type="match status" value="1"/>
</dbReference>
<keyword evidence="3" id="KW-1185">Reference proteome</keyword>
<organism evidence="2 3">
    <name type="scientific">Neoroseomonas lacus</name>
    <dbReference type="NCBI Taxonomy" id="287609"/>
    <lineage>
        <taxon>Bacteria</taxon>
        <taxon>Pseudomonadati</taxon>
        <taxon>Pseudomonadota</taxon>
        <taxon>Alphaproteobacteria</taxon>
        <taxon>Acetobacterales</taxon>
        <taxon>Acetobacteraceae</taxon>
        <taxon>Neoroseomonas</taxon>
    </lineage>
</organism>
<reference evidence="2" key="2">
    <citation type="submission" date="2020-09" db="EMBL/GenBank/DDBJ databases">
        <authorList>
            <person name="Sun Q."/>
            <person name="Zhou Y."/>
        </authorList>
    </citation>
    <scope>NUCLEOTIDE SEQUENCE</scope>
    <source>
        <strain evidence="2">CGMCC 1.3617</strain>
    </source>
</reference>
<evidence type="ECO:0000313" key="2">
    <source>
        <dbReference type="EMBL" id="GGJ43849.1"/>
    </source>
</evidence>
<dbReference type="Proteomes" id="UP000661507">
    <property type="component" value="Unassembled WGS sequence"/>
</dbReference>
<reference evidence="2" key="1">
    <citation type="journal article" date="2014" name="Int. J. Syst. Evol. Microbiol.">
        <title>Complete genome sequence of Corynebacterium casei LMG S-19264T (=DSM 44701T), isolated from a smear-ripened cheese.</title>
        <authorList>
            <consortium name="US DOE Joint Genome Institute (JGI-PGF)"/>
            <person name="Walter F."/>
            <person name="Albersmeier A."/>
            <person name="Kalinowski J."/>
            <person name="Ruckert C."/>
        </authorList>
    </citation>
    <scope>NUCLEOTIDE SEQUENCE</scope>
    <source>
        <strain evidence="2">CGMCC 1.3617</strain>
    </source>
</reference>
<dbReference type="PANTHER" id="PTHR41252:SF1">
    <property type="entry name" value="BLR2505 PROTEIN"/>
    <property type="match status" value="1"/>
</dbReference>
<feature type="domain" description="SnoaL-like" evidence="1">
    <location>
        <begin position="14"/>
        <end position="119"/>
    </location>
</feature>
<keyword evidence="2" id="KW-0413">Isomerase</keyword>
<accession>A0A917L4D0</accession>